<proteinExistence type="inferred from homology"/>
<feature type="binding site" evidence="14">
    <location>
        <position position="289"/>
    </location>
    <ligand>
        <name>Mg(2+)</name>
        <dbReference type="ChEBI" id="CHEBI:18420"/>
        <label>2</label>
    </ligand>
</feature>
<dbReference type="PROSITE" id="PS00843">
    <property type="entry name" value="DALA_DALA_LIGASE_1"/>
    <property type="match status" value="1"/>
</dbReference>
<dbReference type="PIRSF" id="PIRSF039102">
    <property type="entry name" value="Ddl/VanB"/>
    <property type="match status" value="1"/>
</dbReference>
<evidence type="ECO:0000256" key="5">
    <source>
        <dbReference type="ARBA" id="ARBA00022741"/>
    </source>
</evidence>
<accession>H0E0X7</accession>
<dbReference type="PANTHER" id="PTHR23132">
    <property type="entry name" value="D-ALANINE--D-ALANINE LIGASE"/>
    <property type="match status" value="1"/>
</dbReference>
<dbReference type="OrthoDB" id="9813261at2"/>
<evidence type="ECO:0000256" key="8">
    <source>
        <dbReference type="ARBA" id="ARBA00022960"/>
    </source>
</evidence>
<dbReference type="Gene3D" id="3.30.1490.20">
    <property type="entry name" value="ATP-grasp fold, A domain"/>
    <property type="match status" value="1"/>
</dbReference>
<gene>
    <name evidence="12" type="primary">ddl</name>
    <name evidence="17" type="ORF">PAI11_04350</name>
</gene>
<protein>
    <recommendedName>
        <fullName evidence="12">D-alanine--D-alanine ligase</fullName>
        <ecNumber evidence="12">6.3.2.4</ecNumber>
    </recommendedName>
    <alternativeName>
        <fullName evidence="12">D-Ala-D-Ala ligase</fullName>
    </alternativeName>
    <alternativeName>
        <fullName evidence="12">D-alanylalanine synthetase</fullName>
    </alternativeName>
</protein>
<feature type="binding site" evidence="14">
    <location>
        <position position="287"/>
    </location>
    <ligand>
        <name>Mg(2+)</name>
        <dbReference type="ChEBI" id="CHEBI:18420"/>
        <label>1</label>
    </ligand>
</feature>
<evidence type="ECO:0000313" key="18">
    <source>
        <dbReference type="Proteomes" id="UP000005143"/>
    </source>
</evidence>
<comment type="cofactor">
    <cofactor evidence="14">
        <name>Mg(2+)</name>
        <dbReference type="ChEBI" id="CHEBI:18420"/>
    </cofactor>
    <cofactor evidence="14">
        <name>Mn(2+)</name>
        <dbReference type="ChEBI" id="CHEBI:29035"/>
    </cofactor>
    <text evidence="14">Binds 2 magnesium or manganese ions per subunit.</text>
</comment>
<comment type="pathway">
    <text evidence="12">Cell wall biogenesis; peptidoglycan biosynthesis.</text>
</comment>
<keyword evidence="8 12" id="KW-0133">Cell shape</keyword>
<keyword evidence="9 12" id="KW-0573">Peptidoglycan synthesis</keyword>
<feature type="binding site" evidence="14">
    <location>
        <position position="275"/>
    </location>
    <ligand>
        <name>Mg(2+)</name>
        <dbReference type="ChEBI" id="CHEBI:18420"/>
        <label>1</label>
    </ligand>
</feature>
<sequence length="334" mass="34953">MSKVAVLGGGRSSEHEVSLRSAASVADGLRSAGHEVVPVHLTREGAWTTDDGRTVTLTPGAGLLDCDVAFPVLHGPFGEDGAVQGLLELLDVPYVGAPVLGSAVCMDKLISKDLMAAAGIPQVDYEAVQAADWDADRDAVLERVAGLGLPVWVKPSRLGSSVGIAPAHTADEVAPAIEGALRHDARVIVEAAATGIEAETAVLGSGAAPEVSEVGQIVLTSDDPDAWYDYEAKYTPGGMELRVPAPISDTAKATLREIAARAFTLSCVEGLARVDFFVDGETVLLNELNTLPGFTETSVYGKLWEASGVAYPDLVSRLVELAAERFARERAHAF</sequence>
<evidence type="ECO:0000256" key="11">
    <source>
        <dbReference type="ARBA" id="ARBA00023316"/>
    </source>
</evidence>
<comment type="subcellular location">
    <subcellularLocation>
        <location evidence="12">Cytoplasm</location>
    </subcellularLocation>
</comment>
<comment type="similarity">
    <text evidence="2 12">Belongs to the D-alanine--D-alanine ligase family.</text>
</comment>
<dbReference type="InterPro" id="IPR013815">
    <property type="entry name" value="ATP_grasp_subdomain_1"/>
</dbReference>
<keyword evidence="7 14" id="KW-0460">Magnesium</keyword>
<feature type="binding site" evidence="14">
    <location>
        <position position="287"/>
    </location>
    <ligand>
        <name>Mg(2+)</name>
        <dbReference type="ChEBI" id="CHEBI:18420"/>
        <label>2</label>
    </ligand>
</feature>
<evidence type="ECO:0000256" key="13">
    <source>
        <dbReference type="PIRSR" id="PIRSR039102-1"/>
    </source>
</evidence>
<comment type="cofactor">
    <cofactor evidence="1">
        <name>Mn(2+)</name>
        <dbReference type="ChEBI" id="CHEBI:29035"/>
    </cofactor>
</comment>
<dbReference type="GO" id="GO:0008360">
    <property type="term" value="P:regulation of cell shape"/>
    <property type="evidence" value="ECO:0007669"/>
    <property type="project" value="UniProtKB-KW"/>
</dbReference>
<dbReference type="HAMAP" id="MF_00047">
    <property type="entry name" value="Dala_Dala_lig"/>
    <property type="match status" value="1"/>
</dbReference>
<dbReference type="PROSITE" id="PS00844">
    <property type="entry name" value="DALA_DALA_LIGASE_2"/>
    <property type="match status" value="1"/>
</dbReference>
<dbReference type="InterPro" id="IPR000291">
    <property type="entry name" value="D-Ala_lig_Van_CS"/>
</dbReference>
<organism evidence="17 18">
    <name type="scientific">Patulibacter medicamentivorans</name>
    <dbReference type="NCBI Taxonomy" id="1097667"/>
    <lineage>
        <taxon>Bacteria</taxon>
        <taxon>Bacillati</taxon>
        <taxon>Actinomycetota</taxon>
        <taxon>Thermoleophilia</taxon>
        <taxon>Solirubrobacterales</taxon>
        <taxon>Patulibacteraceae</taxon>
        <taxon>Patulibacter</taxon>
    </lineage>
</organism>
<dbReference type="SUPFAM" id="SSF56059">
    <property type="entry name" value="Glutathione synthetase ATP-binding domain-like"/>
    <property type="match status" value="1"/>
</dbReference>
<keyword evidence="18" id="KW-1185">Reference proteome</keyword>
<dbReference type="InterPro" id="IPR005905">
    <property type="entry name" value="D_ala_D_ala"/>
</dbReference>
<dbReference type="SUPFAM" id="SSF52440">
    <property type="entry name" value="PreATP-grasp domain"/>
    <property type="match status" value="1"/>
</dbReference>
<dbReference type="GO" id="GO:0008716">
    <property type="term" value="F:D-alanine-D-alanine ligase activity"/>
    <property type="evidence" value="ECO:0007669"/>
    <property type="project" value="UniProtKB-UniRule"/>
</dbReference>
<dbReference type="InterPro" id="IPR011127">
    <property type="entry name" value="Dala_Dala_lig_N"/>
</dbReference>
<dbReference type="Gene3D" id="3.30.470.20">
    <property type="entry name" value="ATP-grasp fold, B domain"/>
    <property type="match status" value="1"/>
</dbReference>
<dbReference type="NCBIfam" id="NF002528">
    <property type="entry name" value="PRK01966.1-4"/>
    <property type="match status" value="1"/>
</dbReference>
<keyword evidence="4 14" id="KW-0479">Metal-binding</keyword>
<dbReference type="GO" id="GO:0046872">
    <property type="term" value="F:metal ion binding"/>
    <property type="evidence" value="ECO:0007669"/>
    <property type="project" value="UniProtKB-KW"/>
</dbReference>
<dbReference type="GO" id="GO:0005524">
    <property type="term" value="F:ATP binding"/>
    <property type="evidence" value="ECO:0007669"/>
    <property type="project" value="UniProtKB-UniRule"/>
</dbReference>
<dbReference type="EMBL" id="AGUD01000013">
    <property type="protein sequence ID" value="EHN12667.1"/>
    <property type="molecule type" value="Genomic_DNA"/>
</dbReference>
<comment type="catalytic activity">
    <reaction evidence="12">
        <text>2 D-alanine + ATP = D-alanyl-D-alanine + ADP + phosphate + H(+)</text>
        <dbReference type="Rhea" id="RHEA:11224"/>
        <dbReference type="ChEBI" id="CHEBI:15378"/>
        <dbReference type="ChEBI" id="CHEBI:30616"/>
        <dbReference type="ChEBI" id="CHEBI:43474"/>
        <dbReference type="ChEBI" id="CHEBI:57416"/>
        <dbReference type="ChEBI" id="CHEBI:57822"/>
        <dbReference type="ChEBI" id="CHEBI:456216"/>
        <dbReference type="EC" id="6.3.2.4"/>
    </reaction>
</comment>
<keyword evidence="5 15" id="KW-0547">Nucleotide-binding</keyword>
<feature type="domain" description="ATP-grasp" evidence="16">
    <location>
        <begin position="112"/>
        <end position="320"/>
    </location>
</feature>
<evidence type="ECO:0000313" key="17">
    <source>
        <dbReference type="EMBL" id="EHN12667.1"/>
    </source>
</evidence>
<dbReference type="GO" id="GO:0009252">
    <property type="term" value="P:peptidoglycan biosynthetic process"/>
    <property type="evidence" value="ECO:0007669"/>
    <property type="project" value="UniProtKB-UniRule"/>
</dbReference>
<keyword evidence="12" id="KW-0963">Cytoplasm</keyword>
<dbReference type="UniPathway" id="UPA00219"/>
<comment type="function">
    <text evidence="12">Cell wall formation.</text>
</comment>
<dbReference type="Pfam" id="PF01820">
    <property type="entry name" value="Dala_Dala_lig_N"/>
    <property type="match status" value="2"/>
</dbReference>
<evidence type="ECO:0000256" key="4">
    <source>
        <dbReference type="ARBA" id="ARBA00022723"/>
    </source>
</evidence>
<dbReference type="InterPro" id="IPR016185">
    <property type="entry name" value="PreATP-grasp_dom_sf"/>
</dbReference>
<dbReference type="GO" id="GO:0005829">
    <property type="term" value="C:cytosol"/>
    <property type="evidence" value="ECO:0007669"/>
    <property type="project" value="TreeGrafter"/>
</dbReference>
<feature type="active site" evidence="13">
    <location>
        <position position="298"/>
    </location>
</feature>
<dbReference type="PATRIC" id="fig|1097667.3.peg.434"/>
<keyword evidence="11 12" id="KW-0961">Cell wall biogenesis/degradation</keyword>
<dbReference type="NCBIfam" id="TIGR01205">
    <property type="entry name" value="D_ala_D_alaTIGR"/>
    <property type="match status" value="1"/>
</dbReference>
<dbReference type="Pfam" id="PF07478">
    <property type="entry name" value="Dala_Dala_lig_C"/>
    <property type="match status" value="1"/>
</dbReference>
<dbReference type="PROSITE" id="PS50975">
    <property type="entry name" value="ATP_GRASP"/>
    <property type="match status" value="1"/>
</dbReference>
<evidence type="ECO:0000256" key="15">
    <source>
        <dbReference type="PROSITE-ProRule" id="PRU00409"/>
    </source>
</evidence>
<evidence type="ECO:0000256" key="6">
    <source>
        <dbReference type="ARBA" id="ARBA00022840"/>
    </source>
</evidence>
<evidence type="ECO:0000256" key="1">
    <source>
        <dbReference type="ARBA" id="ARBA00001936"/>
    </source>
</evidence>
<dbReference type="GO" id="GO:0071555">
    <property type="term" value="P:cell wall organization"/>
    <property type="evidence" value="ECO:0007669"/>
    <property type="project" value="UniProtKB-KW"/>
</dbReference>
<dbReference type="RefSeq" id="WP_007570391.1">
    <property type="nucleotide sequence ID" value="NZ_AGUD01000013.1"/>
</dbReference>
<dbReference type="EC" id="6.3.2.4" evidence="12"/>
<keyword evidence="6 15" id="KW-0067">ATP-binding</keyword>
<evidence type="ECO:0000259" key="16">
    <source>
        <dbReference type="PROSITE" id="PS50975"/>
    </source>
</evidence>
<dbReference type="Gene3D" id="3.40.50.20">
    <property type="match status" value="1"/>
</dbReference>
<evidence type="ECO:0000256" key="2">
    <source>
        <dbReference type="ARBA" id="ARBA00010871"/>
    </source>
</evidence>
<evidence type="ECO:0000256" key="7">
    <source>
        <dbReference type="ARBA" id="ARBA00022842"/>
    </source>
</evidence>
<dbReference type="Proteomes" id="UP000005143">
    <property type="component" value="Unassembled WGS sequence"/>
</dbReference>
<dbReference type="InterPro" id="IPR011761">
    <property type="entry name" value="ATP-grasp"/>
</dbReference>
<dbReference type="PANTHER" id="PTHR23132:SF25">
    <property type="entry name" value="D-ALANINE--D-ALANINE LIGASE A"/>
    <property type="match status" value="1"/>
</dbReference>
<feature type="active site" evidence="13">
    <location>
        <position position="14"/>
    </location>
</feature>
<keyword evidence="3 12" id="KW-0436">Ligase</keyword>
<comment type="caution">
    <text evidence="17">The sequence shown here is derived from an EMBL/GenBank/DDBJ whole genome shotgun (WGS) entry which is preliminary data.</text>
</comment>
<dbReference type="NCBIfam" id="NF002378">
    <property type="entry name" value="PRK01372.1"/>
    <property type="match status" value="1"/>
</dbReference>
<name>H0E0X7_9ACTN</name>
<evidence type="ECO:0000256" key="14">
    <source>
        <dbReference type="PIRSR" id="PIRSR039102-3"/>
    </source>
</evidence>
<dbReference type="AlphaFoldDB" id="H0E0X7"/>
<evidence type="ECO:0000256" key="12">
    <source>
        <dbReference type="HAMAP-Rule" id="MF_00047"/>
    </source>
</evidence>
<dbReference type="InterPro" id="IPR011095">
    <property type="entry name" value="Dala_Dala_lig_C"/>
</dbReference>
<reference evidence="17 18" key="1">
    <citation type="journal article" date="2013" name="Biodegradation">
        <title>Quantitative proteomic analysis of ibuprofen-degrading Patulibacter sp. strain I11.</title>
        <authorList>
            <person name="Almeida B."/>
            <person name="Kjeldal H."/>
            <person name="Lolas I."/>
            <person name="Knudsen A.D."/>
            <person name="Carvalho G."/>
            <person name="Nielsen K.L."/>
            <person name="Barreto Crespo M.T."/>
            <person name="Stensballe A."/>
            <person name="Nielsen J.L."/>
        </authorList>
    </citation>
    <scope>NUCLEOTIDE SEQUENCE [LARGE SCALE GENOMIC DNA]</scope>
    <source>
        <strain evidence="17 18">I11</strain>
    </source>
</reference>
<keyword evidence="10 14" id="KW-0464">Manganese</keyword>
<evidence type="ECO:0000256" key="3">
    <source>
        <dbReference type="ARBA" id="ARBA00022598"/>
    </source>
</evidence>
<evidence type="ECO:0000256" key="10">
    <source>
        <dbReference type="ARBA" id="ARBA00023211"/>
    </source>
</evidence>
<feature type="active site" evidence="13">
    <location>
        <position position="160"/>
    </location>
</feature>
<evidence type="ECO:0000256" key="9">
    <source>
        <dbReference type="ARBA" id="ARBA00022984"/>
    </source>
</evidence>